<dbReference type="RefSeq" id="YP_010059529.1">
    <property type="nucleotide sequence ID" value="NC_054726.1"/>
</dbReference>
<evidence type="ECO:0000313" key="1">
    <source>
        <dbReference type="EMBL" id="QGJ94916.1"/>
    </source>
</evidence>
<dbReference type="KEGG" id="vg:64766762"/>
<reference evidence="1 2" key="1">
    <citation type="submission" date="2019-10" db="EMBL/GenBank/DDBJ databases">
        <authorList>
            <person name="Garlena R.A."/>
            <person name="Russell D.A."/>
            <person name="Pope W.H."/>
            <person name="Jacobs-Sera D."/>
            <person name="Hatfull G.F."/>
        </authorList>
    </citation>
    <scope>NUCLEOTIDE SEQUENCE [LARGE SCALE GENOMIC DNA]</scope>
</reference>
<keyword evidence="2" id="KW-1185">Reference proteome</keyword>
<proteinExistence type="predicted"/>
<protein>
    <submittedName>
        <fullName evidence="1">Minor tail protein</fullName>
    </submittedName>
</protein>
<dbReference type="EMBL" id="MN586040">
    <property type="protein sequence ID" value="QGJ94916.1"/>
    <property type="molecule type" value="Genomic_DNA"/>
</dbReference>
<name>A0A649VR21_9CAUD</name>
<sequence length="1095" mass="122865">MTGLYFEFHFPLSLRDLIVNLLNFKNFDPKNPVPPTDTSTRQWFSQPRVSTDETVETIRVNYKLPLSVSEVSVEVARVPCRVEFWYKDRSNNWLQMRDRQRVPVGLNVAGSSAASASWYRYTSTVYPIVAKAVEVRIVRTPDPTAANRPYSVGLMNLLVKRNVYERNQGVQYLEEEQDVLGNVISKYIKDWDASKAIDHDASTYWKSGPMPDPSAVVSCYLDVRTPSGMPQAMDQLYIDPVHSGQHLNLYYSNDDTVVSRRISPISLVPDLDNNTDWRVNIGRWDLSNQTMQDAHYEFPSQWGPKLRQPAWFGVEWTPDFDPLNGPSLFPILFKVISPPNSEGWAPEVTYDPGAGTFNLTFRHGGDAPVTYSAPMTNAFRKDEPVRLVAGWAYDPDRFILKVVDRRGAVIAQTSGNTETVPDLITFDSSIQFRRFRGTLTATVLKLQEWTGEIDQFFANPITYVNPDPVLPDVQGVVPPSSLDDAIYAADWTQQEHGIGGIDHTEFASKEWTPIWQNYVAEKGTLNLPQMISAKYLKLEFTNLTEEPYPIYESGIDVSYKVFPISVQQVSEMGPKLYTGSEVGGLLGVANLNGIKSLNWFNPFAVIGAGLSIITPQTEPVRVDTGPGYVTNALPHQLDSSITKSYRAELSSTQVYRRDVIDPYVLAEDQYYTTIKGEGLAKLQPFTNIPWAEIEAANPGVISHKNQLGSIPVRGTDWWIFPGQSLRIPASVMERITSTSTVTERKATLSTRVRFTTTAVHRYETRTLRRDAAIAYFAGLREVMPMISSFIFGVDKEEFDFPFYSPSQWNYTNIRTTPNSVVTYDNTAGPSGHGEMYFTLQTHSNFAKMKANFRDSGMLRGEAMWSSADSDKLSPYAKLLPTNIEGSMWSDAFVQWNDPAAPWGAVRGVVAANLDPDRRYQGRRVLRVSRVAGAGEAGISLLQKTHYIAGALFRLGCVIYKPFDNDNVILLRLVRTSDNAVIYETPVQATAGRWTDFTTELVEVPAGDQEYRINLVSTGDEADELYISDVYSELCHVRYFMQLGSGGFTHEVTDLRYKDTAAVAVTTPVNQATVRTVIMSDEGFAYGCTLTPQYLQ</sequence>
<dbReference type="Proteomes" id="UP000423065">
    <property type="component" value="Segment"/>
</dbReference>
<gene>
    <name evidence="1" type="primary">53</name>
    <name evidence="1" type="ORF">SEA_STORMAGEDDON_53</name>
</gene>
<organism evidence="1 2">
    <name type="scientific">Gordonia phage Stormageddon</name>
    <dbReference type="NCBI Taxonomy" id="2656541"/>
    <lineage>
        <taxon>Viruses</taxon>
        <taxon>Duplodnaviria</taxon>
        <taxon>Heunggongvirae</taxon>
        <taxon>Uroviricota</taxon>
        <taxon>Caudoviricetes</taxon>
        <taxon>Stormageddonvirus</taxon>
        <taxon>Stormageddonvirus Stormageddon</taxon>
    </lineage>
</organism>
<accession>A0A649VR21</accession>
<dbReference type="GeneID" id="64766762"/>
<evidence type="ECO:0000313" key="2">
    <source>
        <dbReference type="Proteomes" id="UP000423065"/>
    </source>
</evidence>